<dbReference type="GO" id="GO:0000175">
    <property type="term" value="F:3'-5'-RNA exonuclease activity"/>
    <property type="evidence" value="ECO:0007669"/>
    <property type="project" value="TreeGrafter"/>
</dbReference>
<keyword evidence="2" id="KW-1185">Reference proteome</keyword>
<evidence type="ECO:0000313" key="3">
    <source>
        <dbReference type="WBParaSite" id="SVE_1595800.1"/>
    </source>
</evidence>
<evidence type="ECO:0000259" key="1">
    <source>
        <dbReference type="Pfam" id="PF03372"/>
    </source>
</evidence>
<reference evidence="3" key="2">
    <citation type="submission" date="2015-08" db="UniProtKB">
        <authorList>
            <consortium name="WormBaseParasite"/>
        </authorList>
    </citation>
    <scope>IDENTIFICATION</scope>
</reference>
<dbReference type="InterPro" id="IPR050410">
    <property type="entry name" value="CCR4/nocturin_mRNA_transcr"/>
</dbReference>
<dbReference type="SUPFAM" id="SSF56219">
    <property type="entry name" value="DNase I-like"/>
    <property type="match status" value="1"/>
</dbReference>
<protein>
    <submittedName>
        <fullName evidence="3">2',5'-phosphodiesterase 12 (inferred by orthology to a human protein)</fullName>
    </submittedName>
</protein>
<feature type="domain" description="Endonuclease/exonuclease/phosphatase" evidence="1">
    <location>
        <begin position="335"/>
        <end position="609"/>
    </location>
</feature>
<dbReference type="Proteomes" id="UP000035680">
    <property type="component" value="Unassembled WGS sequence"/>
</dbReference>
<dbReference type="InterPro" id="IPR036691">
    <property type="entry name" value="Endo/exonu/phosph_ase_sf"/>
</dbReference>
<accession>A0A0K0FUE6</accession>
<dbReference type="GO" id="GO:0005739">
    <property type="term" value="C:mitochondrion"/>
    <property type="evidence" value="ECO:0007669"/>
    <property type="project" value="TreeGrafter"/>
</dbReference>
<dbReference type="STRING" id="75913.A0A0K0FUE6"/>
<name>A0A0K0FUE6_STRVS</name>
<dbReference type="PANTHER" id="PTHR12121:SF37">
    <property type="entry name" value="2',5'-PHOSPHODIESTERASE 12"/>
    <property type="match status" value="1"/>
</dbReference>
<dbReference type="WBParaSite" id="SVE_1595800.1">
    <property type="protein sequence ID" value="SVE_1595800.1"/>
    <property type="gene ID" value="SVE_1595800"/>
</dbReference>
<sequence length="618" mass="71369">MRRSSINLIVRMISTKNKCSRKSLPDGVNDNGISIQPNTLFIWNSTASTDKVSNKVNNLKLTFRFPMNESGSSNININLERPASDNFVATRKRLNTKLLKTLKKADEIDKTEETNIEGGVYFNPENQVIPDDSSLTNEEVFFDDSVKHFVIGGKKYQILRQRPDITKFDMDMIPIVGCPVISVFEFCINPIKEPKLHWYVAPPNTSVPRSFDFNENDLENILPEWKYVKSTNIFYPEKEHTGMSIAAILDIGENTIRKVRSTGSKVVHCHEEEYLHNDMIKQLYDNKSVEGVHRIMSFNILADLYLNLKQPQEKLYFAYCPKDYQESGFRYPLTLKVLNDFNADILCLQEVDYKMQKRFLLPFLDKMDYDSYFVVKGSLVNEGVVISWKKSKFRLIMSESVIVKDLLELDKYPENSDVSEYLEKDKQINQKFRTRPTVLLSCLLEDIKSGVKILVSTTHLHFDPKHENIKCLQALLCWRFIEKLKNKIGEDVKILFAGDFNVTPEGGAVQLSLKGYTEEDEECWNCTPEMGGSIFKIKNKYQSLCHFPRYTNYTYWFNEAEGESTGFEGTLDYIWGDNSIKVVKVIDMPKHEDVIKYGAIPSKHFPSDHLPICCEVIF</sequence>
<dbReference type="Gene3D" id="3.60.10.10">
    <property type="entry name" value="Endonuclease/exonuclease/phosphatase"/>
    <property type="match status" value="1"/>
</dbReference>
<dbReference type="InterPro" id="IPR005135">
    <property type="entry name" value="Endo/exonuclease/phosphatase"/>
</dbReference>
<dbReference type="GO" id="GO:0000288">
    <property type="term" value="P:nuclear-transcribed mRNA catabolic process, deadenylation-dependent decay"/>
    <property type="evidence" value="ECO:0007669"/>
    <property type="project" value="TreeGrafter"/>
</dbReference>
<reference evidence="2" key="1">
    <citation type="submission" date="2014-07" db="EMBL/GenBank/DDBJ databases">
        <authorList>
            <person name="Martin A.A"/>
            <person name="De Silva N."/>
        </authorList>
    </citation>
    <scope>NUCLEOTIDE SEQUENCE</scope>
</reference>
<dbReference type="AlphaFoldDB" id="A0A0K0FUE6"/>
<dbReference type="Pfam" id="PF03372">
    <property type="entry name" value="Exo_endo_phos"/>
    <property type="match status" value="1"/>
</dbReference>
<dbReference type="PANTHER" id="PTHR12121">
    <property type="entry name" value="CARBON CATABOLITE REPRESSOR PROTEIN 4"/>
    <property type="match status" value="1"/>
</dbReference>
<evidence type="ECO:0000313" key="2">
    <source>
        <dbReference type="Proteomes" id="UP000035680"/>
    </source>
</evidence>
<organism evidence="2 3">
    <name type="scientific">Strongyloides venezuelensis</name>
    <name type="common">Threadworm</name>
    <dbReference type="NCBI Taxonomy" id="75913"/>
    <lineage>
        <taxon>Eukaryota</taxon>
        <taxon>Metazoa</taxon>
        <taxon>Ecdysozoa</taxon>
        <taxon>Nematoda</taxon>
        <taxon>Chromadorea</taxon>
        <taxon>Rhabditida</taxon>
        <taxon>Tylenchina</taxon>
        <taxon>Panagrolaimomorpha</taxon>
        <taxon>Strongyloidoidea</taxon>
        <taxon>Strongyloididae</taxon>
        <taxon>Strongyloides</taxon>
    </lineage>
</organism>
<proteinExistence type="predicted"/>